<evidence type="ECO:0000313" key="2">
    <source>
        <dbReference type="Proteomes" id="UP001321445"/>
    </source>
</evidence>
<evidence type="ECO:0000313" key="1">
    <source>
        <dbReference type="EMBL" id="BDY13450.1"/>
    </source>
</evidence>
<dbReference type="Pfam" id="PF07963">
    <property type="entry name" value="N_methyl"/>
    <property type="match status" value="1"/>
</dbReference>
<reference evidence="1 2" key="1">
    <citation type="submission" date="2023-03" db="EMBL/GenBank/DDBJ databases">
        <title>Description of Hydrogenimonas sp. ISO32.</title>
        <authorList>
            <person name="Mino S."/>
            <person name="Fukazawa S."/>
            <person name="Sawabe T."/>
        </authorList>
    </citation>
    <scope>NUCLEOTIDE SEQUENCE [LARGE SCALE GENOMIC DNA]</scope>
    <source>
        <strain evidence="1 2">ISO32</strain>
    </source>
</reference>
<dbReference type="RefSeq" id="WP_286336401.1">
    <property type="nucleotide sequence ID" value="NZ_AP027370.1"/>
</dbReference>
<dbReference type="InterPro" id="IPR012902">
    <property type="entry name" value="N_methyl_site"/>
</dbReference>
<gene>
    <name evidence="1" type="ORF">HCR_17620</name>
</gene>
<evidence type="ECO:0008006" key="3">
    <source>
        <dbReference type="Google" id="ProtNLM"/>
    </source>
</evidence>
<dbReference type="Proteomes" id="UP001321445">
    <property type="component" value="Chromosome"/>
</dbReference>
<organism evidence="1 2">
    <name type="scientific">Hydrogenimonas cancrithermarum</name>
    <dbReference type="NCBI Taxonomy" id="2993563"/>
    <lineage>
        <taxon>Bacteria</taxon>
        <taxon>Pseudomonadati</taxon>
        <taxon>Campylobacterota</taxon>
        <taxon>Epsilonproteobacteria</taxon>
        <taxon>Campylobacterales</taxon>
        <taxon>Hydrogenimonadaceae</taxon>
        <taxon>Hydrogenimonas</taxon>
    </lineage>
</organism>
<proteinExistence type="predicted"/>
<protein>
    <recommendedName>
        <fullName evidence="3">Prepilin-type N-terminal cleavage/methylation domain-containing protein</fullName>
    </recommendedName>
</protein>
<dbReference type="EMBL" id="AP027370">
    <property type="protein sequence ID" value="BDY13450.1"/>
    <property type="molecule type" value="Genomic_DNA"/>
</dbReference>
<name>A0ABM8FM45_9BACT</name>
<sequence length="171" mass="19466">MKKAFTLVEMLIAVLLTAIVFTYLFATLNDLRSSHARYEKSAKSVTASQTIFSLLTEDITQMRSPMTIVHEAGYDRFSFTTDHSTYGIARPWVHYYVSRRENALIRIEATKPIDFFGSNYIGDLNGTYFFADKLAVECTSLRISDNKSHADLLLKCQKIAPIVMTLYKGDR</sequence>
<accession>A0ABM8FM45</accession>
<dbReference type="NCBIfam" id="TIGR02532">
    <property type="entry name" value="IV_pilin_GFxxxE"/>
    <property type="match status" value="1"/>
</dbReference>
<keyword evidence="2" id="KW-1185">Reference proteome</keyword>